<dbReference type="SUPFAM" id="SSF52047">
    <property type="entry name" value="RNI-like"/>
    <property type="match status" value="1"/>
</dbReference>
<reference evidence="2 3" key="1">
    <citation type="submission" date="2024-01" db="EMBL/GenBank/DDBJ databases">
        <title>A draft genome for a cacao thread blight-causing isolate of Paramarasmius palmivorus.</title>
        <authorList>
            <person name="Baruah I.K."/>
            <person name="Bukari Y."/>
            <person name="Amoako-Attah I."/>
            <person name="Meinhardt L.W."/>
            <person name="Bailey B.A."/>
            <person name="Cohen S.P."/>
        </authorList>
    </citation>
    <scope>NUCLEOTIDE SEQUENCE [LARGE SCALE GENOMIC DNA]</scope>
    <source>
        <strain evidence="2 3">GH-12</strain>
    </source>
</reference>
<gene>
    <name evidence="2" type="ORF">VNI00_002121</name>
</gene>
<proteinExistence type="predicted"/>
<dbReference type="Proteomes" id="UP001383192">
    <property type="component" value="Unassembled WGS sequence"/>
</dbReference>
<accession>A0AAW0E3X6</accession>
<name>A0AAW0E3X6_9AGAR</name>
<evidence type="ECO:0000313" key="2">
    <source>
        <dbReference type="EMBL" id="KAK7058487.1"/>
    </source>
</evidence>
<dbReference type="AlphaFoldDB" id="A0AAW0E3X6"/>
<evidence type="ECO:0008006" key="4">
    <source>
        <dbReference type="Google" id="ProtNLM"/>
    </source>
</evidence>
<evidence type="ECO:0000256" key="1">
    <source>
        <dbReference type="SAM" id="Coils"/>
    </source>
</evidence>
<sequence>MFLCQKCQTSCLDNMPPQHGPRSVDIIQALRSNVLPSPMELSQMQALERAERSELEQVEETIMNVRDTLKELENRKDTLRQEIQFRGSWLAPIRRLPTEVLKEIFTHVCSGSGSQHERKFKYSLDISSEVERDYCPFCVSEVCGHSEVQILRKITVTTPLSLSQVCAHWRSVTIGTPSLWASLRLDAKRMDKGHASLVDLYLQRSAQYPLKIALVAVDGVGYVGGTGYEVLCSVVKELDRCREFHYDSDKYILINLIPEASRPKALPLLTAFSDRLKDVDPRGGWLWDSVKVAPNLVDVSVERFRPDSFPANLRNLTINGQRDYTLFLETLPQLPNLVSLNLKDFSVRETTPPPPPATPHPIHTRNLMITSAMTLSSLDPLFSSVSLPFLSSLEISTHWKGISDLRALCALIRRSGCSLKDLTLRIGSYSSSDLISLLELQPSLVGLNLEVRVPRTASGSESELSPEPLVLVNLFTGMLGLQSPLLPCVQRLEILERVRLTDQRFTEVAVSALDVVELRERKGEFIPNISLTFKKDHRGGSEGRCLPVDLEKRAKELTERGVECRIVFPSELRIGNWR</sequence>
<dbReference type="Gene3D" id="3.80.10.10">
    <property type="entry name" value="Ribonuclease Inhibitor"/>
    <property type="match status" value="1"/>
</dbReference>
<dbReference type="InterPro" id="IPR032675">
    <property type="entry name" value="LRR_dom_sf"/>
</dbReference>
<dbReference type="EMBL" id="JAYKXP010000005">
    <property type="protein sequence ID" value="KAK7058487.1"/>
    <property type="molecule type" value="Genomic_DNA"/>
</dbReference>
<protein>
    <recommendedName>
        <fullName evidence="4">F-box domain-containing protein</fullName>
    </recommendedName>
</protein>
<comment type="caution">
    <text evidence="2">The sequence shown here is derived from an EMBL/GenBank/DDBJ whole genome shotgun (WGS) entry which is preliminary data.</text>
</comment>
<feature type="coiled-coil region" evidence="1">
    <location>
        <begin position="41"/>
        <end position="82"/>
    </location>
</feature>
<keyword evidence="1" id="KW-0175">Coiled coil</keyword>
<dbReference type="Gene3D" id="1.20.1280.50">
    <property type="match status" value="1"/>
</dbReference>
<keyword evidence="3" id="KW-1185">Reference proteome</keyword>
<organism evidence="2 3">
    <name type="scientific">Paramarasmius palmivorus</name>
    <dbReference type="NCBI Taxonomy" id="297713"/>
    <lineage>
        <taxon>Eukaryota</taxon>
        <taxon>Fungi</taxon>
        <taxon>Dikarya</taxon>
        <taxon>Basidiomycota</taxon>
        <taxon>Agaricomycotina</taxon>
        <taxon>Agaricomycetes</taxon>
        <taxon>Agaricomycetidae</taxon>
        <taxon>Agaricales</taxon>
        <taxon>Marasmiineae</taxon>
        <taxon>Marasmiaceae</taxon>
        <taxon>Paramarasmius</taxon>
    </lineage>
</organism>
<evidence type="ECO:0000313" key="3">
    <source>
        <dbReference type="Proteomes" id="UP001383192"/>
    </source>
</evidence>